<dbReference type="PANTHER" id="PTHR13282">
    <property type="entry name" value="PROTEIN FAM32A"/>
    <property type="match status" value="1"/>
</dbReference>
<sequence>MSEYDLGSIRAPLSLKKKKKKRKSTKSKSDLSDQETVVLQIPKETSTKNSNQISSILGLDQGLTESEKRHKKILLERREKKIQKFISKSHKEKVKEFNERLERLPEHNEMPKVGPG</sequence>
<evidence type="ECO:0000313" key="2">
    <source>
        <dbReference type="EMBL" id="PVV00650.1"/>
    </source>
</evidence>
<organism evidence="2 3">
    <name type="scientific">Smittium megazygosporum</name>
    <dbReference type="NCBI Taxonomy" id="133381"/>
    <lineage>
        <taxon>Eukaryota</taxon>
        <taxon>Fungi</taxon>
        <taxon>Fungi incertae sedis</taxon>
        <taxon>Zoopagomycota</taxon>
        <taxon>Kickxellomycotina</taxon>
        <taxon>Harpellomycetes</taxon>
        <taxon>Harpellales</taxon>
        <taxon>Legeriomycetaceae</taxon>
        <taxon>Smittium</taxon>
    </lineage>
</organism>
<evidence type="ECO:0000256" key="1">
    <source>
        <dbReference type="SAM" id="MobiDB-lite"/>
    </source>
</evidence>
<dbReference type="InterPro" id="IPR013865">
    <property type="entry name" value="FAM32A"/>
</dbReference>
<feature type="region of interest" description="Disordered" evidence="1">
    <location>
        <begin position="1"/>
        <end position="36"/>
    </location>
</feature>
<dbReference type="EMBL" id="MBFS01001765">
    <property type="protein sequence ID" value="PVV00650.1"/>
    <property type="molecule type" value="Genomic_DNA"/>
</dbReference>
<dbReference type="AlphaFoldDB" id="A0A2T9Z7U0"/>
<comment type="caution">
    <text evidence="2">The sequence shown here is derived from an EMBL/GenBank/DDBJ whole genome shotgun (WGS) entry which is preliminary data.</text>
</comment>
<dbReference type="Proteomes" id="UP000245609">
    <property type="component" value="Unassembled WGS sequence"/>
</dbReference>
<accession>A0A2T9Z7U0</accession>
<gene>
    <name evidence="2" type="ORF">BB560_004955</name>
</gene>
<dbReference type="PANTHER" id="PTHR13282:SF6">
    <property type="entry name" value="PROTEIN FAM32A"/>
    <property type="match status" value="1"/>
</dbReference>
<feature type="compositionally biased region" description="Basic residues" evidence="1">
    <location>
        <begin position="15"/>
        <end position="26"/>
    </location>
</feature>
<dbReference type="OrthoDB" id="205403at2759"/>
<keyword evidence="3" id="KW-1185">Reference proteome</keyword>
<name>A0A2T9Z7U0_9FUNG</name>
<protein>
    <recommendedName>
        <fullName evidence="4">FAM32A-like</fullName>
    </recommendedName>
</protein>
<dbReference type="GO" id="GO:0005730">
    <property type="term" value="C:nucleolus"/>
    <property type="evidence" value="ECO:0007669"/>
    <property type="project" value="TreeGrafter"/>
</dbReference>
<dbReference type="STRING" id="133381.A0A2T9Z7U0"/>
<proteinExistence type="predicted"/>
<reference evidence="2 3" key="1">
    <citation type="journal article" date="2018" name="MBio">
        <title>Comparative Genomics Reveals the Core Gene Toolbox for the Fungus-Insect Symbiosis.</title>
        <authorList>
            <person name="Wang Y."/>
            <person name="Stata M."/>
            <person name="Wang W."/>
            <person name="Stajich J.E."/>
            <person name="White M.M."/>
            <person name="Moncalvo J.M."/>
        </authorList>
    </citation>
    <scope>NUCLEOTIDE SEQUENCE [LARGE SCALE GENOMIC DNA]</scope>
    <source>
        <strain evidence="2 3">SC-DP-2</strain>
    </source>
</reference>
<evidence type="ECO:0008006" key="4">
    <source>
        <dbReference type="Google" id="ProtNLM"/>
    </source>
</evidence>
<evidence type="ECO:0000313" key="3">
    <source>
        <dbReference type="Proteomes" id="UP000245609"/>
    </source>
</evidence>